<feature type="compositionally biased region" description="Basic and acidic residues" evidence="1">
    <location>
        <begin position="44"/>
        <end position="53"/>
    </location>
</feature>
<comment type="caution">
    <text evidence="2">The sequence shown here is derived from an EMBL/GenBank/DDBJ whole genome shotgun (WGS) entry which is preliminary data.</text>
</comment>
<proteinExistence type="predicted"/>
<dbReference type="RefSeq" id="WP_393169351.1">
    <property type="nucleotide sequence ID" value="NZ_JBICRM010000015.1"/>
</dbReference>
<reference evidence="2 3" key="1">
    <citation type="submission" date="2024-10" db="EMBL/GenBank/DDBJ databases">
        <authorList>
            <person name="Topkara A.R."/>
            <person name="Saygin H."/>
        </authorList>
    </citation>
    <scope>NUCLEOTIDE SEQUENCE [LARGE SCALE GENOMIC DNA]</scope>
    <source>
        <strain evidence="2 3">M3C6</strain>
    </source>
</reference>
<keyword evidence="3" id="KW-1185">Reference proteome</keyword>
<sequence>MPASPSGFEIGSLWGQIPVEHLQVALKALEPQLKREHEFRMKQLDKKENEVAARRRTRSKWPGS</sequence>
<organism evidence="2 3">
    <name type="scientific">Nonomuraea marmarensis</name>
    <dbReference type="NCBI Taxonomy" id="3351344"/>
    <lineage>
        <taxon>Bacteria</taxon>
        <taxon>Bacillati</taxon>
        <taxon>Actinomycetota</taxon>
        <taxon>Actinomycetes</taxon>
        <taxon>Streptosporangiales</taxon>
        <taxon>Streptosporangiaceae</taxon>
        <taxon>Nonomuraea</taxon>
    </lineage>
</organism>
<accession>A0ABW7AGI4</accession>
<gene>
    <name evidence="2" type="ORF">ACFLIM_25095</name>
</gene>
<feature type="region of interest" description="Disordered" evidence="1">
    <location>
        <begin position="44"/>
        <end position="64"/>
    </location>
</feature>
<feature type="compositionally biased region" description="Basic residues" evidence="1">
    <location>
        <begin position="54"/>
        <end position="64"/>
    </location>
</feature>
<name>A0ABW7AGI4_9ACTN</name>
<dbReference type="Proteomes" id="UP001603978">
    <property type="component" value="Unassembled WGS sequence"/>
</dbReference>
<dbReference type="EMBL" id="JBICRM010000015">
    <property type="protein sequence ID" value="MFG1706474.1"/>
    <property type="molecule type" value="Genomic_DNA"/>
</dbReference>
<evidence type="ECO:0000256" key="1">
    <source>
        <dbReference type="SAM" id="MobiDB-lite"/>
    </source>
</evidence>
<evidence type="ECO:0000313" key="3">
    <source>
        <dbReference type="Proteomes" id="UP001603978"/>
    </source>
</evidence>
<evidence type="ECO:0000313" key="2">
    <source>
        <dbReference type="EMBL" id="MFG1706474.1"/>
    </source>
</evidence>
<protein>
    <submittedName>
        <fullName evidence="2">Uncharacterized protein</fullName>
    </submittedName>
</protein>